<dbReference type="GeneID" id="25910481"/>
<accession>A0A0L0FLE6</accession>
<keyword evidence="2" id="KW-1185">Reference proteome</keyword>
<proteinExistence type="predicted"/>
<dbReference type="AlphaFoldDB" id="A0A0L0FLE6"/>
<organism evidence="1 2">
    <name type="scientific">Sphaeroforma arctica JP610</name>
    <dbReference type="NCBI Taxonomy" id="667725"/>
    <lineage>
        <taxon>Eukaryota</taxon>
        <taxon>Ichthyosporea</taxon>
        <taxon>Ichthyophonida</taxon>
        <taxon>Sphaeroforma</taxon>
    </lineage>
</organism>
<reference evidence="1 2" key="1">
    <citation type="submission" date="2011-02" db="EMBL/GenBank/DDBJ databases">
        <title>The Genome Sequence of Sphaeroforma arctica JP610.</title>
        <authorList>
            <consortium name="The Broad Institute Genome Sequencing Platform"/>
            <person name="Russ C."/>
            <person name="Cuomo C."/>
            <person name="Young S.K."/>
            <person name="Zeng Q."/>
            <person name="Gargeya S."/>
            <person name="Alvarado L."/>
            <person name="Berlin A."/>
            <person name="Chapman S.B."/>
            <person name="Chen Z."/>
            <person name="Freedman E."/>
            <person name="Gellesch M."/>
            <person name="Goldberg J."/>
            <person name="Griggs A."/>
            <person name="Gujja S."/>
            <person name="Heilman E."/>
            <person name="Heiman D."/>
            <person name="Howarth C."/>
            <person name="Mehta T."/>
            <person name="Neiman D."/>
            <person name="Pearson M."/>
            <person name="Roberts A."/>
            <person name="Saif S."/>
            <person name="Shea T."/>
            <person name="Shenoy N."/>
            <person name="Sisk P."/>
            <person name="Stolte C."/>
            <person name="Sykes S."/>
            <person name="White J."/>
            <person name="Yandava C."/>
            <person name="Burger G."/>
            <person name="Gray M.W."/>
            <person name="Holland P.W.H."/>
            <person name="King N."/>
            <person name="Lang F.B.F."/>
            <person name="Roger A.J."/>
            <person name="Ruiz-Trillo I."/>
            <person name="Haas B."/>
            <person name="Nusbaum C."/>
            <person name="Birren B."/>
        </authorList>
    </citation>
    <scope>NUCLEOTIDE SEQUENCE [LARGE SCALE GENOMIC DNA]</scope>
    <source>
        <strain evidence="1 2">JP610</strain>
    </source>
</reference>
<evidence type="ECO:0000313" key="1">
    <source>
        <dbReference type="EMBL" id="KNC77565.1"/>
    </source>
</evidence>
<name>A0A0L0FLE6_9EUKA</name>
<dbReference type="RefSeq" id="XP_014151467.1">
    <property type="nucleotide sequence ID" value="XM_014295992.1"/>
</dbReference>
<gene>
    <name evidence="1" type="ORF">SARC_09977</name>
</gene>
<dbReference type="EMBL" id="KQ242694">
    <property type="protein sequence ID" value="KNC77565.1"/>
    <property type="molecule type" value="Genomic_DNA"/>
</dbReference>
<sequence>MNTTILDEPTRRKQFLMFFTSMAKKMGFPAEMTEEQRQMAANGAREMLSSRANAFKAGRPVSDYFL</sequence>
<dbReference type="Proteomes" id="UP000054560">
    <property type="component" value="Unassembled WGS sequence"/>
</dbReference>
<evidence type="ECO:0000313" key="2">
    <source>
        <dbReference type="Proteomes" id="UP000054560"/>
    </source>
</evidence>
<protein>
    <submittedName>
        <fullName evidence="1">Uncharacterized protein</fullName>
    </submittedName>
</protein>